<dbReference type="PANTHER" id="PTHR32285:SF324">
    <property type="entry name" value="PROTEIN TRICHOME BIREFRINGENCE-LIKE 25"/>
    <property type="match status" value="1"/>
</dbReference>
<sequence length="273" mass="31494">MKDDTNILDSCVRQQLMEQAVQVYHDKEYKSKTWHFPSHNFTLAAIWCPFLAKAAIFEDNNGVPSAEPQPHLDKLDETWTQQYKNFDYAVIAAGKWFLKTAVYYENNTVVGCHYCSNKNFTELGFDHAYRKVLNLMFNFITSSDHHVYTFFRSITPDHYENGNWNTGVYCNRTGPFKEGDIEMNDVDTIMRGIELEEFEKAGALGSKKGTNLELLDTTYLSLLRPDGHPGLNRQFHPVVKDKNAQVRIDCLHWCLPGPHDAWNDLLMEMLVNG</sequence>
<dbReference type="AlphaFoldDB" id="A0A5J4ZFP5"/>
<feature type="domain" description="Trichome birefringence-like C-terminal" evidence="2">
    <location>
        <begin position="11"/>
        <end position="269"/>
    </location>
</feature>
<gene>
    <name evidence="3" type="ORF">F0562_019330</name>
</gene>
<dbReference type="OrthoDB" id="630188at2759"/>
<evidence type="ECO:0000259" key="2">
    <source>
        <dbReference type="Pfam" id="PF13839"/>
    </source>
</evidence>
<keyword evidence="4" id="KW-1185">Reference proteome</keyword>
<accession>A0A5J4ZFP5</accession>
<dbReference type="GO" id="GO:0005794">
    <property type="term" value="C:Golgi apparatus"/>
    <property type="evidence" value="ECO:0007669"/>
    <property type="project" value="TreeGrafter"/>
</dbReference>
<dbReference type="Pfam" id="PF13839">
    <property type="entry name" value="PC-Esterase"/>
    <property type="match status" value="1"/>
</dbReference>
<dbReference type="EMBL" id="CM018052">
    <property type="protein sequence ID" value="KAA8516151.1"/>
    <property type="molecule type" value="Genomic_DNA"/>
</dbReference>
<evidence type="ECO:0000256" key="1">
    <source>
        <dbReference type="ARBA" id="ARBA00007727"/>
    </source>
</evidence>
<dbReference type="InterPro" id="IPR029962">
    <property type="entry name" value="TBL"/>
</dbReference>
<evidence type="ECO:0000313" key="4">
    <source>
        <dbReference type="Proteomes" id="UP000325577"/>
    </source>
</evidence>
<organism evidence="3 4">
    <name type="scientific">Nyssa sinensis</name>
    <dbReference type="NCBI Taxonomy" id="561372"/>
    <lineage>
        <taxon>Eukaryota</taxon>
        <taxon>Viridiplantae</taxon>
        <taxon>Streptophyta</taxon>
        <taxon>Embryophyta</taxon>
        <taxon>Tracheophyta</taxon>
        <taxon>Spermatophyta</taxon>
        <taxon>Magnoliopsida</taxon>
        <taxon>eudicotyledons</taxon>
        <taxon>Gunneridae</taxon>
        <taxon>Pentapetalae</taxon>
        <taxon>asterids</taxon>
        <taxon>Cornales</taxon>
        <taxon>Nyssaceae</taxon>
        <taxon>Nyssa</taxon>
    </lineage>
</organism>
<dbReference type="InterPro" id="IPR026057">
    <property type="entry name" value="TBL_C"/>
</dbReference>
<dbReference type="PANTHER" id="PTHR32285">
    <property type="entry name" value="PROTEIN TRICHOME BIREFRINGENCE-LIKE 9-RELATED"/>
    <property type="match status" value="1"/>
</dbReference>
<evidence type="ECO:0000313" key="3">
    <source>
        <dbReference type="EMBL" id="KAA8516151.1"/>
    </source>
</evidence>
<name>A0A5J4ZFP5_9ASTE</name>
<dbReference type="Proteomes" id="UP000325577">
    <property type="component" value="Linkage Group LG9"/>
</dbReference>
<dbReference type="GO" id="GO:0016413">
    <property type="term" value="F:O-acetyltransferase activity"/>
    <property type="evidence" value="ECO:0007669"/>
    <property type="project" value="InterPro"/>
</dbReference>
<reference evidence="3 4" key="1">
    <citation type="submission" date="2019-09" db="EMBL/GenBank/DDBJ databases">
        <title>A chromosome-level genome assembly of the Chinese tupelo Nyssa sinensis.</title>
        <authorList>
            <person name="Yang X."/>
            <person name="Kang M."/>
            <person name="Yang Y."/>
            <person name="Xiong H."/>
            <person name="Wang M."/>
            <person name="Zhang Z."/>
            <person name="Wang Z."/>
            <person name="Wu H."/>
            <person name="Ma T."/>
            <person name="Liu J."/>
            <person name="Xi Z."/>
        </authorList>
    </citation>
    <scope>NUCLEOTIDE SEQUENCE [LARGE SCALE GENOMIC DNA]</scope>
    <source>
        <strain evidence="3">J267</strain>
        <tissue evidence="3">Leaf</tissue>
    </source>
</reference>
<protein>
    <recommendedName>
        <fullName evidence="2">Trichome birefringence-like C-terminal domain-containing protein</fullName>
    </recommendedName>
</protein>
<proteinExistence type="inferred from homology"/>
<comment type="similarity">
    <text evidence="1">Belongs to the PC-esterase family. TBL subfamily.</text>
</comment>